<evidence type="ECO:0000259" key="7">
    <source>
        <dbReference type="Pfam" id="PF14237"/>
    </source>
</evidence>
<dbReference type="InterPro" id="IPR010432">
    <property type="entry name" value="RDD"/>
</dbReference>
<evidence type="ECO:0000256" key="3">
    <source>
        <dbReference type="ARBA" id="ARBA00022989"/>
    </source>
</evidence>
<feature type="transmembrane region" description="Helical" evidence="5">
    <location>
        <begin position="184"/>
        <end position="206"/>
    </location>
</feature>
<gene>
    <name evidence="8" type="ORF">HG421_19350</name>
</gene>
<evidence type="ECO:0000313" key="9">
    <source>
        <dbReference type="Proteomes" id="UP000503498"/>
    </source>
</evidence>
<dbReference type="GO" id="GO:0016020">
    <property type="term" value="C:membrane"/>
    <property type="evidence" value="ECO:0007669"/>
    <property type="project" value="UniProtKB-SubCell"/>
</dbReference>
<accession>A0A7Z2VDL4</accession>
<evidence type="ECO:0000256" key="5">
    <source>
        <dbReference type="SAM" id="Phobius"/>
    </source>
</evidence>
<evidence type="ECO:0000313" key="8">
    <source>
        <dbReference type="EMBL" id="QJD69632.1"/>
    </source>
</evidence>
<dbReference type="InterPro" id="IPR025640">
    <property type="entry name" value="GYF_2"/>
</dbReference>
<keyword evidence="4 5" id="KW-0472">Membrane</keyword>
<evidence type="ECO:0000256" key="1">
    <source>
        <dbReference type="ARBA" id="ARBA00004141"/>
    </source>
</evidence>
<name>A0A7Z2VDL4_XANCA</name>
<feature type="domain" description="RDD" evidence="6">
    <location>
        <begin position="170"/>
        <end position="308"/>
    </location>
</feature>
<dbReference type="AlphaFoldDB" id="A0A7Z2VDL4"/>
<reference evidence="8 9" key="2">
    <citation type="submission" date="2020-04" db="EMBL/GenBank/DDBJ databases">
        <authorList>
            <person name="Fomenkov A."/>
            <person name="Anton B.P."/>
            <person name="Roberts R.J."/>
        </authorList>
    </citation>
    <scope>NUCLEOTIDE SEQUENCE [LARGE SCALE GENOMIC DNA]</scope>
    <source>
        <strain evidence="8 9">NEB122</strain>
    </source>
</reference>
<sequence>MSVEHCGQITVGCPPRPGFRSPQTRTEPQVACCPAAIACINRVDAMSALHMEQYWYAQENGASIGATRMQAQAWFAEGRIHADTLMWTAGMAGWEPYARCSLSQATPPPIPDSAVSLVALHAGQADGSTAAARNFDATDFLATISRPQLALPADAPVLHVYADGWQDIRAHPWRRCFARSFDTFTLGLLLWFSIGSVVGTISPPLYSALVAPVSSKALLSGILTSVLLMPVLAIWIGLCGTTPGKWLFGIRVLRADGYALGFADALRREGRVFVFGMGLCVPLISMMTQLFALVKLINAGKTSWDLRAGWVVTHRPTGRWQIILYVVAGISAMALVALVRWMR</sequence>
<comment type="subcellular location">
    <subcellularLocation>
        <location evidence="1">Membrane</location>
        <topology evidence="1">Multi-pass membrane protein</topology>
    </subcellularLocation>
</comment>
<evidence type="ECO:0000256" key="4">
    <source>
        <dbReference type="ARBA" id="ARBA00023136"/>
    </source>
</evidence>
<feature type="transmembrane region" description="Helical" evidence="5">
    <location>
        <begin position="272"/>
        <end position="294"/>
    </location>
</feature>
<dbReference type="EMBL" id="CP051651">
    <property type="protein sequence ID" value="QJD69632.1"/>
    <property type="molecule type" value="Genomic_DNA"/>
</dbReference>
<dbReference type="Pfam" id="PF06271">
    <property type="entry name" value="RDD"/>
    <property type="match status" value="1"/>
</dbReference>
<dbReference type="Pfam" id="PF14237">
    <property type="entry name" value="GYF_2"/>
    <property type="match status" value="1"/>
</dbReference>
<reference evidence="8 9" key="1">
    <citation type="submission" date="2020-04" db="EMBL/GenBank/DDBJ databases">
        <title>Genome-Wide Identification of 5-Methylcytosine Sites in Bacterial Genomes By High-Throughput Sequencing of MspJI Restriction Fragments.</title>
        <authorList>
            <person name="Wu V."/>
        </authorList>
    </citation>
    <scope>NUCLEOTIDE SEQUENCE [LARGE SCALE GENOMIC DNA]</scope>
    <source>
        <strain evidence="8 9">NEB122</strain>
    </source>
</reference>
<organism evidence="8 9">
    <name type="scientific">Xanthomonas campestris pv. badrii</name>
    <dbReference type="NCBI Taxonomy" id="149696"/>
    <lineage>
        <taxon>Bacteria</taxon>
        <taxon>Pseudomonadati</taxon>
        <taxon>Pseudomonadota</taxon>
        <taxon>Gammaproteobacteria</taxon>
        <taxon>Lysobacterales</taxon>
        <taxon>Lysobacteraceae</taxon>
        <taxon>Xanthomonas</taxon>
    </lineage>
</organism>
<keyword evidence="2 5" id="KW-0812">Transmembrane</keyword>
<dbReference type="Proteomes" id="UP000503498">
    <property type="component" value="Chromosome"/>
</dbReference>
<feature type="domain" description="GYF" evidence="7">
    <location>
        <begin position="55"/>
        <end position="96"/>
    </location>
</feature>
<feature type="transmembrane region" description="Helical" evidence="5">
    <location>
        <begin position="322"/>
        <end position="342"/>
    </location>
</feature>
<proteinExistence type="predicted"/>
<keyword evidence="3 5" id="KW-1133">Transmembrane helix</keyword>
<evidence type="ECO:0000259" key="6">
    <source>
        <dbReference type="Pfam" id="PF06271"/>
    </source>
</evidence>
<dbReference type="RefSeq" id="WP_169707763.1">
    <property type="nucleotide sequence ID" value="NZ_CP051651.1"/>
</dbReference>
<evidence type="ECO:0000256" key="2">
    <source>
        <dbReference type="ARBA" id="ARBA00022692"/>
    </source>
</evidence>
<feature type="transmembrane region" description="Helical" evidence="5">
    <location>
        <begin position="218"/>
        <end position="238"/>
    </location>
</feature>
<protein>
    <submittedName>
        <fullName evidence="8">RDD family protein</fullName>
    </submittedName>
</protein>